<proteinExistence type="predicted"/>
<gene>
    <name evidence="1" type="ORF">Pfra01_002111700</name>
</gene>
<evidence type="ECO:0000313" key="2">
    <source>
        <dbReference type="Proteomes" id="UP001165121"/>
    </source>
</evidence>
<accession>A0A9W6Y0H8</accession>
<protein>
    <submittedName>
        <fullName evidence="1">Unnamed protein product</fullName>
    </submittedName>
</protein>
<name>A0A9W6Y0H8_9STRA</name>
<sequence>MGEVTSPMVYFPDDIFEDMSSLTFIHLAIFVAMPNLPSFQGVTGLKSLTLAVFLALQELPLLTNLHKLERLDMSGLVSIDSLPDLSPVQNLKSFVVSDRGTWCCHGFLGDCDLSVDKCMVHPVWGLLPPPAYLQIGPTKWQPRQPWNKSRSSQQRFVALCSNLDFWRDHQHQTSWRHATERCIDSVQERTMLSLCATTLG</sequence>
<organism evidence="1 2">
    <name type="scientific">Phytophthora fragariaefolia</name>
    <dbReference type="NCBI Taxonomy" id="1490495"/>
    <lineage>
        <taxon>Eukaryota</taxon>
        <taxon>Sar</taxon>
        <taxon>Stramenopiles</taxon>
        <taxon>Oomycota</taxon>
        <taxon>Peronosporomycetes</taxon>
        <taxon>Peronosporales</taxon>
        <taxon>Peronosporaceae</taxon>
        <taxon>Phytophthora</taxon>
    </lineage>
</organism>
<evidence type="ECO:0000313" key="1">
    <source>
        <dbReference type="EMBL" id="GMF51865.1"/>
    </source>
</evidence>
<dbReference type="OrthoDB" id="2018313at2759"/>
<comment type="caution">
    <text evidence="1">The sequence shown here is derived from an EMBL/GenBank/DDBJ whole genome shotgun (WGS) entry which is preliminary data.</text>
</comment>
<dbReference type="Gene3D" id="3.80.10.10">
    <property type="entry name" value="Ribonuclease Inhibitor"/>
    <property type="match status" value="1"/>
</dbReference>
<dbReference type="InterPro" id="IPR032675">
    <property type="entry name" value="LRR_dom_sf"/>
</dbReference>
<reference evidence="1" key="1">
    <citation type="submission" date="2023-04" db="EMBL/GenBank/DDBJ databases">
        <title>Phytophthora fragariaefolia NBRC 109709.</title>
        <authorList>
            <person name="Ichikawa N."/>
            <person name="Sato H."/>
            <person name="Tonouchi N."/>
        </authorList>
    </citation>
    <scope>NUCLEOTIDE SEQUENCE</scope>
    <source>
        <strain evidence="1">NBRC 109709</strain>
    </source>
</reference>
<dbReference type="Proteomes" id="UP001165121">
    <property type="component" value="Unassembled WGS sequence"/>
</dbReference>
<dbReference type="EMBL" id="BSXT01002964">
    <property type="protein sequence ID" value="GMF51865.1"/>
    <property type="molecule type" value="Genomic_DNA"/>
</dbReference>
<keyword evidence="2" id="KW-1185">Reference proteome</keyword>
<dbReference type="AlphaFoldDB" id="A0A9W6Y0H8"/>
<dbReference type="SUPFAM" id="SSF52058">
    <property type="entry name" value="L domain-like"/>
    <property type="match status" value="1"/>
</dbReference>